<dbReference type="AlphaFoldDB" id="A0A849ACW4"/>
<organism evidence="1 2">
    <name type="scientific">Nakamurella aerolata</name>
    <dbReference type="NCBI Taxonomy" id="1656892"/>
    <lineage>
        <taxon>Bacteria</taxon>
        <taxon>Bacillati</taxon>
        <taxon>Actinomycetota</taxon>
        <taxon>Actinomycetes</taxon>
        <taxon>Nakamurellales</taxon>
        <taxon>Nakamurellaceae</taxon>
        <taxon>Nakamurella</taxon>
    </lineage>
</organism>
<dbReference type="Proteomes" id="UP000562984">
    <property type="component" value="Unassembled WGS sequence"/>
</dbReference>
<dbReference type="InterPro" id="IPR015018">
    <property type="entry name" value="DUF1905"/>
</dbReference>
<dbReference type="Pfam" id="PF13376">
    <property type="entry name" value="OmdA"/>
    <property type="match status" value="1"/>
</dbReference>
<gene>
    <name evidence="1" type="ORF">HKD39_17305</name>
</gene>
<keyword evidence="2" id="KW-1185">Reference proteome</keyword>
<sequence>MRFTTTLELHGKTATGFQVPPEVVAELGSGKKPKVTVHIGRHRYRSTVAVYGGVFMLPLSAENRTAAGVSAGDTITVGLALDTAERTVNVPDDLADALNTAGLQAAFDALSFSKQRGHVELVTGAKAAETRRRRVDRVLAALR</sequence>
<dbReference type="EMBL" id="JABEND010000013">
    <property type="protein sequence ID" value="NNG37426.1"/>
    <property type="molecule type" value="Genomic_DNA"/>
</dbReference>
<evidence type="ECO:0000313" key="2">
    <source>
        <dbReference type="Proteomes" id="UP000562984"/>
    </source>
</evidence>
<dbReference type="Gene3D" id="2.40.30.100">
    <property type="entry name" value="AF2212/PG0164-like"/>
    <property type="match status" value="1"/>
</dbReference>
<dbReference type="Pfam" id="PF08922">
    <property type="entry name" value="DUF1905"/>
    <property type="match status" value="1"/>
</dbReference>
<dbReference type="InterPro" id="IPR037079">
    <property type="entry name" value="AF2212/PG0164-like_sf"/>
</dbReference>
<reference evidence="1 2" key="1">
    <citation type="submission" date="2020-05" db="EMBL/GenBank/DDBJ databases">
        <title>Nakamurella sp. DB0629 isolated from air conditioner.</title>
        <authorList>
            <person name="Kim D.H."/>
            <person name="Kim D.-U."/>
        </authorList>
    </citation>
    <scope>NUCLEOTIDE SEQUENCE [LARGE SCALE GENOMIC DNA]</scope>
    <source>
        <strain evidence="1 2">DB0629</strain>
    </source>
</reference>
<protein>
    <submittedName>
        <fullName evidence="1">DUF1905 domain-containing protein</fullName>
    </submittedName>
</protein>
<proteinExistence type="predicted"/>
<accession>A0A849ACW4</accession>
<name>A0A849ACW4_9ACTN</name>
<dbReference type="SUPFAM" id="SSF141694">
    <property type="entry name" value="AF2212/PG0164-like"/>
    <property type="match status" value="1"/>
</dbReference>
<comment type="caution">
    <text evidence="1">The sequence shown here is derived from an EMBL/GenBank/DDBJ whole genome shotgun (WGS) entry which is preliminary data.</text>
</comment>
<evidence type="ECO:0000313" key="1">
    <source>
        <dbReference type="EMBL" id="NNG37426.1"/>
    </source>
</evidence>